<keyword evidence="2" id="KW-0812">Transmembrane</keyword>
<evidence type="ECO:0000259" key="3">
    <source>
        <dbReference type="PROSITE" id="PS50125"/>
    </source>
</evidence>
<dbReference type="GO" id="GO:0035556">
    <property type="term" value="P:intracellular signal transduction"/>
    <property type="evidence" value="ECO:0007669"/>
    <property type="project" value="InterPro"/>
</dbReference>
<feature type="coiled-coil region" evidence="1">
    <location>
        <begin position="78"/>
        <end position="112"/>
    </location>
</feature>
<sequence length="928" mass="107068">MEFLKMIQSGMLSLWKILSEGIRAKLAWFTGTLIALTILLLSIITVRQQTAILSESYEKQAAVSKNFIASLVMEIESISQNLIRIEEFKSRIEKQQEELKKYQTAKLVTKKKTVSVFGFKTNLFGSLGSSKVLKKFDTFFSVYLTKDDVTMLEREIRQQLREASNRNISEREWNTLVNLAAAYVKNEEKYLDIIKQPTPEENEAKSKWELDIKNIKKEIRNHKSKLDLFIAKFYADSKKRKLEELGLDTKLFRIQTFPISAMIQGETSIASFDTQIIDNTSPLAKIDHFDQMESSLVDSFQKLSDDITSVEENEKQYVYEWREREIQALHSPLFRHQNSTKRAFNLIGIKSKLGDYREVIKEDYRITNELAQLIPKLRERIQYLKNAKPPIPPAKDKLFTSYYKSYNELVSDREKIYDEVSLRYPIPKELEEKIESLRSLRDVTLEDWVLLKFKTDPLEYEKYYQDPEAREEQRNRWKSIRKWIITAEQETPTKELKKLFPDGSFGHSRSESEEIMWKLDGTHLLEAENVPLMVLRDNFSGLIRTLVDRTDGIRAIKDNRNQIVFTAITICLVAILFAIFISGVVVQKIRKIIRSAEDVGQGNLHVHFDDGGNDEFGNLTVALNQMVSGLKEREKMRGVLGSMVDPVVVGEALKDLEKLKQGSEKVITAFFSDIAGFSTISEKLNSKELANLLNEYLSAMTLILKQHDGVLDKYIGDAIVGIFNAPLDVENHCLKAVSASVEMRDKLEGLKKEWIKNNSYIPEAHDMKFRIGLNMGYAKVGFMGTDALASYTMMGDTVNLAARLEAAGKDYGVCILVSEFVHDEIKDHFFTRKLDTVRVKGKSKPVTLYEVRCKKGEESEEEKKFVNAYETALFSYFNRKFSEAKRQFEILYQSSHDEACKLLLERCQYYIETPPELDWDGSFTRTKK</sequence>
<organism evidence="5 6">
    <name type="scientific">Leptospira ellinghausenii</name>
    <dbReference type="NCBI Taxonomy" id="1917822"/>
    <lineage>
        <taxon>Bacteria</taxon>
        <taxon>Pseudomonadati</taxon>
        <taxon>Spirochaetota</taxon>
        <taxon>Spirochaetia</taxon>
        <taxon>Leptospirales</taxon>
        <taxon>Leptospiraceae</taxon>
        <taxon>Leptospira</taxon>
    </lineage>
</organism>
<dbReference type="Pfam" id="PF00672">
    <property type="entry name" value="HAMP"/>
    <property type="match status" value="1"/>
</dbReference>
<dbReference type="InterPro" id="IPR029787">
    <property type="entry name" value="Nucleotide_cyclase"/>
</dbReference>
<keyword evidence="2" id="KW-1133">Transmembrane helix</keyword>
<dbReference type="InterPro" id="IPR001054">
    <property type="entry name" value="A/G_cyclase"/>
</dbReference>
<proteinExistence type="predicted"/>
<feature type="domain" description="Guanylate cyclase" evidence="3">
    <location>
        <begin position="668"/>
        <end position="805"/>
    </location>
</feature>
<feature type="transmembrane region" description="Helical" evidence="2">
    <location>
        <begin position="563"/>
        <end position="586"/>
    </location>
</feature>
<dbReference type="GO" id="GO:0016020">
    <property type="term" value="C:membrane"/>
    <property type="evidence" value="ECO:0007669"/>
    <property type="project" value="InterPro"/>
</dbReference>
<evidence type="ECO:0000256" key="2">
    <source>
        <dbReference type="SAM" id="Phobius"/>
    </source>
</evidence>
<dbReference type="InterPro" id="IPR003660">
    <property type="entry name" value="HAMP_dom"/>
</dbReference>
<reference evidence="6" key="1">
    <citation type="journal article" date="2019" name="Microbiol. Immunol.">
        <title>Molecular and phenotypic characterization of Leptospira johnsonii sp. nov., Leptospira ellinghausenii sp. nov. and Leptospira ryugenii sp. nov. isolated from soil and water in Japan.</title>
        <authorList>
            <person name="Masuzawa T."/>
            <person name="Saito M."/>
            <person name="Nakao R."/>
            <person name="Nikaido Y."/>
            <person name="Matsumoto M."/>
            <person name="Ogawa M."/>
            <person name="Yokoyama M."/>
            <person name="Hidaka Y."/>
            <person name="Tomita J."/>
            <person name="Sakakibara K."/>
            <person name="Suzuki K."/>
            <person name="Yasuda S."/>
            <person name="Sato H."/>
            <person name="Yamaguchi M."/>
            <person name="Yoshida S.I."/>
            <person name="Koizumi N."/>
            <person name="Kawamura Y."/>
        </authorList>
    </citation>
    <scope>NUCLEOTIDE SEQUENCE [LARGE SCALE GENOMIC DNA]</scope>
    <source>
        <strain evidence="6">E18</strain>
    </source>
</reference>
<dbReference type="GO" id="GO:0006171">
    <property type="term" value="P:cAMP biosynthetic process"/>
    <property type="evidence" value="ECO:0007669"/>
    <property type="project" value="TreeGrafter"/>
</dbReference>
<evidence type="ECO:0000313" key="5">
    <source>
        <dbReference type="EMBL" id="GBF44119.1"/>
    </source>
</evidence>
<accession>A0A2P2DHQ2</accession>
<dbReference type="Gene3D" id="6.10.340.10">
    <property type="match status" value="1"/>
</dbReference>
<dbReference type="CDD" id="cd07302">
    <property type="entry name" value="CHD"/>
    <property type="match status" value="1"/>
</dbReference>
<dbReference type="PROSITE" id="PS50125">
    <property type="entry name" value="GUANYLATE_CYCLASE_2"/>
    <property type="match status" value="1"/>
</dbReference>
<dbReference type="PROSITE" id="PS50885">
    <property type="entry name" value="HAMP"/>
    <property type="match status" value="1"/>
</dbReference>
<comment type="caution">
    <text evidence="5">The sequence shown here is derived from an EMBL/GenBank/DDBJ whole genome shotgun (WGS) entry which is preliminary data.</text>
</comment>
<dbReference type="SUPFAM" id="SSF158472">
    <property type="entry name" value="HAMP domain-like"/>
    <property type="match status" value="1"/>
</dbReference>
<feature type="coiled-coil region" evidence="1">
    <location>
        <begin position="205"/>
        <end position="232"/>
    </location>
</feature>
<keyword evidence="2" id="KW-0472">Membrane</keyword>
<dbReference type="GO" id="GO:0004016">
    <property type="term" value="F:adenylate cyclase activity"/>
    <property type="evidence" value="ECO:0007669"/>
    <property type="project" value="UniProtKB-ARBA"/>
</dbReference>
<evidence type="ECO:0000256" key="1">
    <source>
        <dbReference type="SAM" id="Coils"/>
    </source>
</evidence>
<keyword evidence="6" id="KW-1185">Reference proteome</keyword>
<dbReference type="InterPro" id="IPR050697">
    <property type="entry name" value="Adenylyl/Guanylyl_Cyclase_3/4"/>
</dbReference>
<dbReference type="SMART" id="SM00304">
    <property type="entry name" value="HAMP"/>
    <property type="match status" value="1"/>
</dbReference>
<keyword evidence="1" id="KW-0175">Coiled coil</keyword>
<dbReference type="PANTHER" id="PTHR43081:SF1">
    <property type="entry name" value="ADENYLATE CYCLASE, TERMINAL-DIFFERENTIATION SPECIFIC"/>
    <property type="match status" value="1"/>
</dbReference>
<evidence type="ECO:0000313" key="6">
    <source>
        <dbReference type="Proteomes" id="UP000245206"/>
    </source>
</evidence>
<feature type="domain" description="HAMP" evidence="4">
    <location>
        <begin position="583"/>
        <end position="635"/>
    </location>
</feature>
<dbReference type="CDD" id="cd06225">
    <property type="entry name" value="HAMP"/>
    <property type="match status" value="1"/>
</dbReference>
<dbReference type="SUPFAM" id="SSF55073">
    <property type="entry name" value="Nucleotide cyclase"/>
    <property type="match status" value="1"/>
</dbReference>
<feature type="transmembrane region" description="Helical" evidence="2">
    <location>
        <begin position="26"/>
        <end position="46"/>
    </location>
</feature>
<gene>
    <name evidence="5" type="ORF">LPTSP2_34220</name>
</gene>
<evidence type="ECO:0000259" key="4">
    <source>
        <dbReference type="PROSITE" id="PS50885"/>
    </source>
</evidence>
<dbReference type="SMART" id="SM00044">
    <property type="entry name" value="CYCc"/>
    <property type="match status" value="1"/>
</dbReference>
<dbReference type="Pfam" id="PF00211">
    <property type="entry name" value="Guanylate_cyc"/>
    <property type="match status" value="1"/>
</dbReference>
<dbReference type="EMBL" id="BFAZ01000010">
    <property type="protein sequence ID" value="GBF44119.1"/>
    <property type="molecule type" value="Genomic_DNA"/>
</dbReference>
<dbReference type="AlphaFoldDB" id="A0A2P2DHQ2"/>
<protein>
    <submittedName>
        <fullName evidence="5">Adenylate/guanylate cyclase</fullName>
    </submittedName>
</protein>
<dbReference type="Gene3D" id="3.30.70.1230">
    <property type="entry name" value="Nucleotide cyclase"/>
    <property type="match status" value="1"/>
</dbReference>
<dbReference type="Proteomes" id="UP000245206">
    <property type="component" value="Unassembled WGS sequence"/>
</dbReference>
<dbReference type="PANTHER" id="PTHR43081">
    <property type="entry name" value="ADENYLATE CYCLASE, TERMINAL-DIFFERENTIATION SPECIFIC-RELATED"/>
    <property type="match status" value="1"/>
</dbReference>
<name>A0A2P2DHQ2_9LEPT</name>